<organism evidence="8 9">
    <name type="scientific">Vibrio ulleungensis</name>
    <dbReference type="NCBI Taxonomy" id="2807619"/>
    <lineage>
        <taxon>Bacteria</taxon>
        <taxon>Pseudomonadati</taxon>
        <taxon>Pseudomonadota</taxon>
        <taxon>Gammaproteobacteria</taxon>
        <taxon>Vibrionales</taxon>
        <taxon>Vibrionaceae</taxon>
        <taxon>Vibrio</taxon>
    </lineage>
</organism>
<reference evidence="8 9" key="1">
    <citation type="submission" date="2021-02" db="EMBL/GenBank/DDBJ databases">
        <authorList>
            <person name="Park J.-S."/>
        </authorList>
    </citation>
    <scope>NUCLEOTIDE SEQUENCE [LARGE SCALE GENOMIC DNA]</scope>
    <source>
        <strain evidence="8 9">188UL20-2</strain>
    </source>
</reference>
<dbReference type="InterPro" id="IPR002888">
    <property type="entry name" value="2Fe-2S-bd"/>
</dbReference>
<dbReference type="Pfam" id="PF00111">
    <property type="entry name" value="Fer2"/>
    <property type="match status" value="1"/>
</dbReference>
<dbReference type="EMBL" id="JAFEUM010000002">
    <property type="protein sequence ID" value="MBM7036036.1"/>
    <property type="molecule type" value="Genomic_DNA"/>
</dbReference>
<comment type="caution">
    <text evidence="8">The sequence shown here is derived from an EMBL/GenBank/DDBJ whole genome shotgun (WGS) entry which is preliminary data.</text>
</comment>
<keyword evidence="2" id="KW-0479">Metal-binding</keyword>
<dbReference type="InterPro" id="IPR036318">
    <property type="entry name" value="FAD-bd_PCMH-like_sf"/>
</dbReference>
<evidence type="ECO:0000259" key="7">
    <source>
        <dbReference type="PROSITE" id="PS51387"/>
    </source>
</evidence>
<accession>A0ABS2HH88</accession>
<keyword evidence="5" id="KW-0408">Iron</keyword>
<dbReference type="SUPFAM" id="SSF47741">
    <property type="entry name" value="CO dehydrogenase ISP C-domain like"/>
    <property type="match status" value="1"/>
</dbReference>
<dbReference type="SUPFAM" id="SSF54292">
    <property type="entry name" value="2Fe-2S ferredoxin-like"/>
    <property type="match status" value="1"/>
</dbReference>
<dbReference type="RefSeq" id="WP_205157645.1">
    <property type="nucleotide sequence ID" value="NZ_JAFEUM010000002.1"/>
</dbReference>
<evidence type="ECO:0000256" key="3">
    <source>
        <dbReference type="ARBA" id="ARBA00022827"/>
    </source>
</evidence>
<dbReference type="InterPro" id="IPR006058">
    <property type="entry name" value="2Fe2S_fd_BS"/>
</dbReference>
<evidence type="ECO:0000313" key="9">
    <source>
        <dbReference type="Proteomes" id="UP000809621"/>
    </source>
</evidence>
<evidence type="ECO:0000256" key="2">
    <source>
        <dbReference type="ARBA" id="ARBA00022723"/>
    </source>
</evidence>
<proteinExistence type="predicted"/>
<dbReference type="Pfam" id="PF03450">
    <property type="entry name" value="CO_deh_flav_C"/>
    <property type="match status" value="1"/>
</dbReference>
<dbReference type="PANTHER" id="PTHR45444">
    <property type="entry name" value="XANTHINE DEHYDROGENASE"/>
    <property type="match status" value="1"/>
</dbReference>
<sequence length="472" mass="51942">MLEIMFNDQIQVINGATADTMLLAYLREQQGLTGTKEGCGSGDCGACTVVMVELADASSNNLRYQQINACITPLHALHGKQVLTVEYLKQSDNLHPIQQILVDKHATQCGFCTPGIVMSLFALAAQKSKTEHPLDYLAGNLCRCTGYGPIIDAANAINELEPSAVDLEKEAAAIHWMQHCEPLSLPHYQTPTSRLDLAKAIKQHPDARFVAGGTDLALEITQQLNDISQFIDLTQVDDLGSITEHSTYWRVGAAVPLVKVHAFFNTHFPTTNEVFERLGSLTIRNRATLGGSLSHASPIGDIAPLLISLSGKVEVDDGQTKQLFKTEDYITGYRETRLKPGQWVSAIHLPKPNLNQQHRIYKVSKRFEDDISTVVLGINLAIGNDRRIKQCCIAAGGVAARSVRLAPLESIMLGSEFSQTLVNRVKSAIPEIVHPLSDVRGSAQYRIQLLQSLIQRFYFECHSIDTRLSQHA</sequence>
<dbReference type="PROSITE" id="PS51085">
    <property type="entry name" value="2FE2S_FER_2"/>
    <property type="match status" value="1"/>
</dbReference>
<dbReference type="Gene3D" id="3.30.465.10">
    <property type="match status" value="1"/>
</dbReference>
<dbReference type="Gene3D" id="3.10.20.30">
    <property type="match status" value="1"/>
</dbReference>
<dbReference type="Pfam" id="PF01799">
    <property type="entry name" value="Fer2_2"/>
    <property type="match status" value="1"/>
</dbReference>
<evidence type="ECO:0000256" key="1">
    <source>
        <dbReference type="ARBA" id="ARBA00022630"/>
    </source>
</evidence>
<dbReference type="PIRSF" id="PIRSF036557">
    <property type="entry name" value="XdhA_RC"/>
    <property type="match status" value="1"/>
</dbReference>
<dbReference type="PROSITE" id="PS51387">
    <property type="entry name" value="FAD_PCMH"/>
    <property type="match status" value="1"/>
</dbReference>
<dbReference type="Proteomes" id="UP000809621">
    <property type="component" value="Unassembled WGS sequence"/>
</dbReference>
<dbReference type="SMART" id="SM01092">
    <property type="entry name" value="CO_deh_flav_C"/>
    <property type="match status" value="1"/>
</dbReference>
<dbReference type="InterPro" id="IPR002346">
    <property type="entry name" value="Mopterin_DH_FAD-bd"/>
</dbReference>
<dbReference type="Gene3D" id="1.10.150.120">
    <property type="entry name" value="[2Fe-2S]-binding domain"/>
    <property type="match status" value="1"/>
</dbReference>
<feature type="domain" description="2Fe-2S ferredoxin-type" evidence="6">
    <location>
        <begin position="1"/>
        <end position="88"/>
    </location>
</feature>
<dbReference type="CDD" id="cd00207">
    <property type="entry name" value="fer2"/>
    <property type="match status" value="1"/>
</dbReference>
<dbReference type="PANTHER" id="PTHR45444:SF3">
    <property type="entry name" value="XANTHINE DEHYDROGENASE"/>
    <property type="match status" value="1"/>
</dbReference>
<dbReference type="PROSITE" id="PS00197">
    <property type="entry name" value="2FE2S_FER_1"/>
    <property type="match status" value="1"/>
</dbReference>
<dbReference type="InterPro" id="IPR036884">
    <property type="entry name" value="2Fe-2S-bd_dom_sf"/>
</dbReference>
<dbReference type="InterPro" id="IPR036010">
    <property type="entry name" value="2Fe-2S_ferredoxin-like_sf"/>
</dbReference>
<evidence type="ECO:0000259" key="6">
    <source>
        <dbReference type="PROSITE" id="PS51085"/>
    </source>
</evidence>
<dbReference type="InterPro" id="IPR016166">
    <property type="entry name" value="FAD-bd_PCMH"/>
</dbReference>
<keyword evidence="1" id="KW-0285">Flavoprotein</keyword>
<dbReference type="InterPro" id="IPR012175">
    <property type="entry name" value="Xanth_DH_ssu_bac"/>
</dbReference>
<dbReference type="InterPro" id="IPR036683">
    <property type="entry name" value="CO_DH_flav_C_dom_sf"/>
</dbReference>
<evidence type="ECO:0000313" key="8">
    <source>
        <dbReference type="EMBL" id="MBM7036036.1"/>
    </source>
</evidence>
<protein>
    <submittedName>
        <fullName evidence="8">FAD binding domain-containing protein</fullName>
    </submittedName>
</protein>
<dbReference type="InterPro" id="IPR016169">
    <property type="entry name" value="FAD-bd_PCMH_sub2"/>
</dbReference>
<keyword evidence="3" id="KW-0274">FAD</keyword>
<dbReference type="SUPFAM" id="SSF55447">
    <property type="entry name" value="CO dehydrogenase flavoprotein C-terminal domain-like"/>
    <property type="match status" value="1"/>
</dbReference>
<dbReference type="InterPro" id="IPR016167">
    <property type="entry name" value="FAD-bd_PCMH_sub1"/>
</dbReference>
<feature type="domain" description="FAD-binding PCMH-type" evidence="7">
    <location>
        <begin position="178"/>
        <end position="354"/>
    </location>
</feature>
<dbReference type="Gene3D" id="3.30.390.50">
    <property type="entry name" value="CO dehydrogenase flavoprotein, C-terminal domain"/>
    <property type="match status" value="1"/>
</dbReference>
<dbReference type="SUPFAM" id="SSF56176">
    <property type="entry name" value="FAD-binding/transporter-associated domain-like"/>
    <property type="match status" value="1"/>
</dbReference>
<dbReference type="Gene3D" id="3.30.43.10">
    <property type="entry name" value="Uridine Diphospho-n-acetylenolpyruvylglucosamine Reductase, domain 2"/>
    <property type="match status" value="1"/>
</dbReference>
<name>A0ABS2HH88_9VIBR</name>
<dbReference type="InterPro" id="IPR005107">
    <property type="entry name" value="CO_DH_flav_C"/>
</dbReference>
<keyword evidence="9" id="KW-1185">Reference proteome</keyword>
<dbReference type="InterPro" id="IPR016208">
    <property type="entry name" value="Ald_Oxase/xanthine_DH-like"/>
</dbReference>
<gene>
    <name evidence="8" type="ORF">JQC93_06395</name>
</gene>
<dbReference type="InterPro" id="IPR001041">
    <property type="entry name" value="2Fe-2S_ferredoxin-type"/>
</dbReference>
<keyword evidence="4" id="KW-0560">Oxidoreductase</keyword>
<evidence type="ECO:0000256" key="4">
    <source>
        <dbReference type="ARBA" id="ARBA00023002"/>
    </source>
</evidence>
<evidence type="ECO:0000256" key="5">
    <source>
        <dbReference type="ARBA" id="ARBA00023004"/>
    </source>
</evidence>
<dbReference type="Pfam" id="PF00941">
    <property type="entry name" value="FAD_binding_5"/>
    <property type="match status" value="1"/>
</dbReference>
<dbReference type="InterPro" id="IPR012675">
    <property type="entry name" value="Beta-grasp_dom_sf"/>
</dbReference>